<reference evidence="1 2" key="1">
    <citation type="journal article" date="2021" name="Int. J. Syst. Evol. Microbiol.">
        <title>Reticulibacter mediterranei gen. nov., sp. nov., within the new family Reticulibacteraceae fam. nov., and Ktedonospora formicarum gen. nov., sp. nov., Ktedonobacter robiniae sp. nov., Dictyobacter formicarum sp. nov. and Dictyobacter arantiisoli sp. nov., belonging to the class Ktedonobacteria.</title>
        <authorList>
            <person name="Yabe S."/>
            <person name="Zheng Y."/>
            <person name="Wang C.M."/>
            <person name="Sakai Y."/>
            <person name="Abe K."/>
            <person name="Yokota A."/>
            <person name="Donadio S."/>
            <person name="Cavaletti L."/>
            <person name="Monciardini P."/>
        </authorList>
    </citation>
    <scope>NUCLEOTIDE SEQUENCE [LARGE SCALE GENOMIC DNA]</scope>
    <source>
        <strain evidence="1 2">SOSP1-30</strain>
    </source>
</reference>
<protein>
    <submittedName>
        <fullName evidence="1">Uncharacterized protein</fullName>
    </submittedName>
</protein>
<gene>
    <name evidence="1" type="ORF">KSB_71810</name>
</gene>
<keyword evidence="2" id="KW-1185">Reference proteome</keyword>
<evidence type="ECO:0000313" key="1">
    <source>
        <dbReference type="EMBL" id="GHO58706.1"/>
    </source>
</evidence>
<name>A0ABQ3V0P2_9CHLR</name>
<proteinExistence type="predicted"/>
<evidence type="ECO:0000313" key="2">
    <source>
        <dbReference type="Proteomes" id="UP000654345"/>
    </source>
</evidence>
<dbReference type="Proteomes" id="UP000654345">
    <property type="component" value="Unassembled WGS sequence"/>
</dbReference>
<organism evidence="1 2">
    <name type="scientific">Ktedonobacter robiniae</name>
    <dbReference type="NCBI Taxonomy" id="2778365"/>
    <lineage>
        <taxon>Bacteria</taxon>
        <taxon>Bacillati</taxon>
        <taxon>Chloroflexota</taxon>
        <taxon>Ktedonobacteria</taxon>
        <taxon>Ktedonobacterales</taxon>
        <taxon>Ktedonobacteraceae</taxon>
        <taxon>Ktedonobacter</taxon>
    </lineage>
</organism>
<comment type="caution">
    <text evidence="1">The sequence shown here is derived from an EMBL/GenBank/DDBJ whole genome shotgun (WGS) entry which is preliminary data.</text>
</comment>
<accession>A0ABQ3V0P2</accession>
<sequence>MATILALLLIVLIAVAAFGFMTISYEIEKRTIDKQQCGE</sequence>
<dbReference type="EMBL" id="BNJG01000003">
    <property type="protein sequence ID" value="GHO58706.1"/>
    <property type="molecule type" value="Genomic_DNA"/>
</dbReference>